<dbReference type="GO" id="GO:0016740">
    <property type="term" value="F:transferase activity"/>
    <property type="evidence" value="ECO:0007669"/>
    <property type="project" value="UniProtKB-KW"/>
</dbReference>
<reference evidence="7" key="1">
    <citation type="submission" date="2021-04" db="EMBL/GenBank/DDBJ databases">
        <authorList>
            <consortium name="Molecular Ecology Group"/>
        </authorList>
    </citation>
    <scope>NUCLEOTIDE SEQUENCE</scope>
</reference>
<dbReference type="OrthoDB" id="10028716at2759"/>
<feature type="signal peptide" evidence="6">
    <location>
        <begin position="1"/>
        <end position="25"/>
    </location>
</feature>
<keyword evidence="4" id="KW-0520">NAD</keyword>
<evidence type="ECO:0000256" key="5">
    <source>
        <dbReference type="ARBA" id="ARBA00023157"/>
    </source>
</evidence>
<accession>A0A8S3ZQ77</accession>
<dbReference type="GO" id="GO:0016849">
    <property type="term" value="F:phosphorus-oxygen lyase activity"/>
    <property type="evidence" value="ECO:0007669"/>
    <property type="project" value="TreeGrafter"/>
</dbReference>
<evidence type="ECO:0000256" key="6">
    <source>
        <dbReference type="SAM" id="SignalP"/>
    </source>
</evidence>
<evidence type="ECO:0000313" key="8">
    <source>
        <dbReference type="Proteomes" id="UP000678393"/>
    </source>
</evidence>
<evidence type="ECO:0000256" key="1">
    <source>
        <dbReference type="ARBA" id="ARBA00005406"/>
    </source>
</evidence>
<keyword evidence="6" id="KW-0732">Signal</keyword>
<dbReference type="GO" id="GO:0061809">
    <property type="term" value="F:NAD+ nucleosidase activity, cyclic ADP-ribose generating"/>
    <property type="evidence" value="ECO:0007669"/>
    <property type="project" value="InterPro"/>
</dbReference>
<dbReference type="Gene3D" id="3.40.50.720">
    <property type="entry name" value="NAD(P)-binding Rossmann-like Domain"/>
    <property type="match status" value="1"/>
</dbReference>
<keyword evidence="8" id="KW-1185">Reference proteome</keyword>
<comment type="caution">
    <text evidence="7">The sequence shown here is derived from an EMBL/GenBank/DDBJ whole genome shotgun (WGS) entry which is preliminary data.</text>
</comment>
<comment type="similarity">
    <text evidence="1">Belongs to the ADP-ribosyl cyclase family.</text>
</comment>
<dbReference type="GO" id="GO:0005886">
    <property type="term" value="C:plasma membrane"/>
    <property type="evidence" value="ECO:0007669"/>
    <property type="project" value="TreeGrafter"/>
</dbReference>
<organism evidence="7 8">
    <name type="scientific">Candidula unifasciata</name>
    <dbReference type="NCBI Taxonomy" id="100452"/>
    <lineage>
        <taxon>Eukaryota</taxon>
        <taxon>Metazoa</taxon>
        <taxon>Spiralia</taxon>
        <taxon>Lophotrochozoa</taxon>
        <taxon>Mollusca</taxon>
        <taxon>Gastropoda</taxon>
        <taxon>Heterobranchia</taxon>
        <taxon>Euthyneura</taxon>
        <taxon>Panpulmonata</taxon>
        <taxon>Eupulmonata</taxon>
        <taxon>Stylommatophora</taxon>
        <taxon>Helicina</taxon>
        <taxon>Helicoidea</taxon>
        <taxon>Geomitridae</taxon>
        <taxon>Candidula</taxon>
    </lineage>
</organism>
<gene>
    <name evidence="7" type="ORF">CUNI_LOCUS15556</name>
</gene>
<feature type="chain" id="PRO_5035720438" description="ADP-ribosyl cyclase/cyclic ADP-ribose hydrolase" evidence="6">
    <location>
        <begin position="26"/>
        <end position="316"/>
    </location>
</feature>
<dbReference type="AlphaFoldDB" id="A0A8S3ZQ77"/>
<keyword evidence="5" id="KW-1015">Disulfide bond</keyword>
<evidence type="ECO:0000256" key="4">
    <source>
        <dbReference type="ARBA" id="ARBA00023027"/>
    </source>
</evidence>
<dbReference type="Proteomes" id="UP000678393">
    <property type="component" value="Unassembled WGS sequence"/>
</dbReference>
<dbReference type="CDD" id="cd04759">
    <property type="entry name" value="Rib_hydrolase"/>
    <property type="match status" value="1"/>
</dbReference>
<name>A0A8S3ZQ77_9EUPU</name>
<proteinExistence type="inferred from homology"/>
<sequence>MSTRTEMGLLASSILVCLIVQLVRSQEDPNSNKGTTDNIKAVFEGRCWDYDVTKYNDLLPRIDADCNVLWDKFSQAFSFRAPCAVKLSSYEEFMSLAKQSLPANKVMFWSGIFSLAHRYSENGARFITLEDTMIGYLANSLTWCGQESPPGINYSSCPDWSDCPTEASESFWAGASATFASQATGNVTLMVDGSDPNKPAYRRSSFFGKYELPNLAISKVQSVNVIVAHALDKPKIEVCGNGSLALLKKDVTARGLSFTCEDDPDAVLHLLCSDDPASRECQLATAHQAGSLPSNLLETAGFNQKPADMLSQTVVY</sequence>
<dbReference type="InterPro" id="IPR003193">
    <property type="entry name" value="ADP-ribosyl_cyclase"/>
</dbReference>
<dbReference type="SUPFAM" id="SSF52309">
    <property type="entry name" value="N-(deoxy)ribosyltransferase-like"/>
    <property type="match status" value="1"/>
</dbReference>
<dbReference type="EMBL" id="CAJHNH020003790">
    <property type="protein sequence ID" value="CAG5129998.1"/>
    <property type="molecule type" value="Genomic_DNA"/>
</dbReference>
<keyword evidence="2" id="KW-0808">Transferase</keyword>
<dbReference type="Gene3D" id="1.20.82.10">
    <property type="entry name" value="ADP Ribosyl Cyclase, Chain A, domain 1"/>
    <property type="match status" value="1"/>
</dbReference>
<dbReference type="Pfam" id="PF02267">
    <property type="entry name" value="Rib_hydrolayse"/>
    <property type="match status" value="1"/>
</dbReference>
<evidence type="ECO:0000256" key="2">
    <source>
        <dbReference type="ARBA" id="ARBA00022679"/>
    </source>
</evidence>
<keyword evidence="3" id="KW-0378">Hydrolase</keyword>
<evidence type="ECO:0000313" key="7">
    <source>
        <dbReference type="EMBL" id="CAG5129998.1"/>
    </source>
</evidence>
<evidence type="ECO:0008006" key="9">
    <source>
        <dbReference type="Google" id="ProtNLM"/>
    </source>
</evidence>
<dbReference type="PANTHER" id="PTHR10912">
    <property type="entry name" value="ADP-RIBOSYL CYCLASE"/>
    <property type="match status" value="1"/>
</dbReference>
<protein>
    <recommendedName>
        <fullName evidence="9">ADP-ribosyl cyclase/cyclic ADP-ribose hydrolase</fullName>
    </recommendedName>
</protein>
<dbReference type="PANTHER" id="PTHR10912:SF7">
    <property type="entry name" value="ADP-RIBOSYL CYCLASE_CYCLIC ADP-RIBOSE HYDROLASE"/>
    <property type="match status" value="1"/>
</dbReference>
<evidence type="ECO:0000256" key="3">
    <source>
        <dbReference type="ARBA" id="ARBA00022801"/>
    </source>
</evidence>